<dbReference type="GO" id="GO:0004386">
    <property type="term" value="F:helicase activity"/>
    <property type="evidence" value="ECO:0007669"/>
    <property type="project" value="UniProtKB-KW"/>
</dbReference>
<dbReference type="EMBL" id="CM000914">
    <property type="protein sequence ID" value="EFG03939.2"/>
    <property type="molecule type" value="Genomic_DNA"/>
</dbReference>
<accession>B5GR89</accession>
<gene>
    <name evidence="1" type="ORF">SCLAV_p0449</name>
</gene>
<dbReference type="PANTHER" id="PTHR33418">
    <property type="entry name" value="HELICASE-ASSOCIATED"/>
    <property type="match status" value="1"/>
</dbReference>
<dbReference type="PANTHER" id="PTHR33418:SF1">
    <property type="entry name" value="HELICASE-ASSOCIATED DOMAIN-CONTAINING PROTEIN"/>
    <property type="match status" value="1"/>
</dbReference>
<dbReference type="Pfam" id="PF03457">
    <property type="entry name" value="HA"/>
    <property type="match status" value="6"/>
</dbReference>
<dbReference type="PROSITE" id="PS51192">
    <property type="entry name" value="HELICASE_ATP_BIND_1"/>
    <property type="match status" value="1"/>
</dbReference>
<dbReference type="GO" id="GO:0016787">
    <property type="term" value="F:hydrolase activity"/>
    <property type="evidence" value="ECO:0007669"/>
    <property type="project" value="InterPro"/>
</dbReference>
<dbReference type="SUPFAM" id="SSF52540">
    <property type="entry name" value="P-loop containing nucleoside triphosphate hydrolases"/>
    <property type="match status" value="1"/>
</dbReference>
<keyword evidence="1" id="KW-0614">Plasmid</keyword>
<dbReference type="eggNOG" id="COG1111">
    <property type="taxonomic scope" value="Bacteria"/>
</dbReference>
<dbReference type="Pfam" id="PF04851">
    <property type="entry name" value="ResIII"/>
    <property type="match status" value="1"/>
</dbReference>
<evidence type="ECO:0000313" key="2">
    <source>
        <dbReference type="Proteomes" id="UP000002357"/>
    </source>
</evidence>
<dbReference type="Gene3D" id="6.10.140.530">
    <property type="match status" value="6"/>
</dbReference>
<keyword evidence="1" id="KW-0547">Nucleotide-binding</keyword>
<dbReference type="AlphaFoldDB" id="B5GR89"/>
<evidence type="ECO:0000313" key="1">
    <source>
        <dbReference type="EMBL" id="EFG03939.2"/>
    </source>
</evidence>
<dbReference type="SMART" id="SM00487">
    <property type="entry name" value="DEXDc"/>
    <property type="match status" value="1"/>
</dbReference>
<dbReference type="InterPro" id="IPR001650">
    <property type="entry name" value="Helicase_C-like"/>
</dbReference>
<dbReference type="InterPro" id="IPR005114">
    <property type="entry name" value="Helicase_assoc"/>
</dbReference>
<dbReference type="Proteomes" id="UP000002357">
    <property type="component" value="Plasmid pSCL4"/>
</dbReference>
<dbReference type="SMART" id="SM00490">
    <property type="entry name" value="HELICc"/>
    <property type="match status" value="1"/>
</dbReference>
<reference evidence="1 2" key="1">
    <citation type="journal article" date="2010" name="Genome Biol. Evol.">
        <title>The sequence of a 1.8-mb bacterial linear plasmid reveals a rich evolutionary reservoir of secondary metabolic pathways.</title>
        <authorList>
            <person name="Medema M.H."/>
            <person name="Trefzer A."/>
            <person name="Kovalchuk A."/>
            <person name="van den Berg M."/>
            <person name="Mueller U."/>
            <person name="Heijne W."/>
            <person name="Wu L."/>
            <person name="Alam M.T."/>
            <person name="Ronning C.M."/>
            <person name="Nierman W.C."/>
            <person name="Bovenberg R.A.L."/>
            <person name="Breitling R."/>
            <person name="Takano E."/>
        </authorList>
    </citation>
    <scope>NUCLEOTIDE SEQUENCE [LARGE SCALE GENOMIC DNA]</scope>
    <source>
        <strain evidence="2">ATCC 27064 / DSM 738 / JCM 4710 / NBRC 13307 / NCIMB 12785 / NRRL 3585 / VKM Ac-602</strain>
        <plasmid evidence="1">pSCL4</plasmid>
    </source>
</reference>
<dbReference type="GO" id="GO:0005524">
    <property type="term" value="F:ATP binding"/>
    <property type="evidence" value="ECO:0007669"/>
    <property type="project" value="InterPro"/>
</dbReference>
<dbReference type="Gene3D" id="3.40.50.300">
    <property type="entry name" value="P-loop containing nucleotide triphosphate hydrolases"/>
    <property type="match status" value="2"/>
</dbReference>
<dbReference type="PROSITE" id="PS51194">
    <property type="entry name" value="HELICASE_CTER"/>
    <property type="match status" value="1"/>
</dbReference>
<protein>
    <submittedName>
        <fullName evidence="1">Putative helicase</fullName>
    </submittedName>
</protein>
<proteinExistence type="predicted"/>
<dbReference type="InterPro" id="IPR027417">
    <property type="entry name" value="P-loop_NTPase"/>
</dbReference>
<geneLocation type="plasmid" evidence="1 2">
    <name>pSCL4</name>
</geneLocation>
<dbReference type="RefSeq" id="WP_003954306.1">
    <property type="nucleotide sequence ID" value="NZ_CM000914.1"/>
</dbReference>
<organism evidence="1 2">
    <name type="scientific">Streptomyces clavuligerus</name>
    <dbReference type="NCBI Taxonomy" id="1901"/>
    <lineage>
        <taxon>Bacteria</taxon>
        <taxon>Bacillati</taxon>
        <taxon>Actinomycetota</taxon>
        <taxon>Actinomycetes</taxon>
        <taxon>Kitasatosporales</taxon>
        <taxon>Streptomycetaceae</taxon>
        <taxon>Streptomyces</taxon>
    </lineage>
</organism>
<keyword evidence="1" id="KW-0347">Helicase</keyword>
<name>B5GR89_STRCL</name>
<dbReference type="CDD" id="cd18785">
    <property type="entry name" value="SF2_C"/>
    <property type="match status" value="1"/>
</dbReference>
<dbReference type="InterPro" id="IPR014001">
    <property type="entry name" value="Helicase_ATP-bd"/>
</dbReference>
<dbReference type="OrthoDB" id="9776021at2"/>
<sequence length="921" mass="101193">MVVTAKPLWPHQREALKDLGAALASESRATNVMACGTGKTRVGAEVARLVSPDGPVLIVVPTLDLVAQTLTAWREGVGREALGRVVAVCGDKEVMDRDVSDDLGRHQVTVVSDPGHLAGILRTDHGRLTVAITYQSLPKLVAAHEVRGVRPWGLIVVDEAHRSAGRGGRQWSVVHDDVRVPAVRRLYMTATPRLVRAGDGDASEVVSMDDEKVFGRVAHRLSFARARERGLLAGYRVVVCVVTDGEMHRLATESDGDGRTFLQVGSTAVAASMLARQVAVLRAADTYGVGRMLTYHRTVSDARWFSRTLPRTGELLGQPAGLTTGFVHGSQPRAQRRAELAKLVDGSLGRVVVSNARVLSEGYDAPAVDAVAFIDARKSAIDTVQAVGRALRLGGRRDKMAHIFVPVVLEPGQDPVGALQGSAYGPVWQVVSALAAHDEALGAELDARRHDLGRYRSPGREGSLRELPGWLRFNGVPVPPRFAEAITVATVRSTTSSWEENLGAAAGYAEEHGDLLVRKDFVTVSGLALGQWIRWVRQLHSDGKLSQARRARLDELGMVWDVLDENFSRCLEAAAAYRAEHGHLRVPRGYTVPGPGGFALGAWIANVRSRRDRLSAGQREALDALGMVWAVFAQDWEQGVEAARAYRQREGHLRVPPGHTEADGRGSEGFALGLWLARKRDQRKHLTADRTAELDALGMVWNPWEDTWRRYFEAARAHHARHGHLDLPKRQTVRLADGVEADLGSWLSRQRAEMKAGTLSAERTAALDALGVNLTGAHERFWQTGITAARAFHAEFGHLNVPASHTTHSPGGEKVSLGKWLSKVRDRHSRGQLTGERISELDALDMVWDVHEVTWQEYYTAAQRYYRTHHHLRIPVKYVTGAPEELRLGNWISRQRADFRAGKLSVQRIKALTGIGMRWPT</sequence>
<dbReference type="InterPro" id="IPR006935">
    <property type="entry name" value="Helicase/UvrB_N"/>
</dbReference>
<dbReference type="GeneID" id="93733602"/>
<keyword evidence="2" id="KW-1185">Reference proteome</keyword>
<dbReference type="Pfam" id="PF00271">
    <property type="entry name" value="Helicase_C"/>
    <property type="match status" value="1"/>
</dbReference>
<keyword evidence="1" id="KW-0378">Hydrolase</keyword>
<dbReference type="GO" id="GO:0003677">
    <property type="term" value="F:DNA binding"/>
    <property type="evidence" value="ECO:0007669"/>
    <property type="project" value="InterPro"/>
</dbReference>
<dbReference type="eggNOG" id="COG4889">
    <property type="taxonomic scope" value="Bacteria"/>
</dbReference>
<keyword evidence="1" id="KW-0067">ATP-binding</keyword>